<name>A0AAD6Z6E7_9AGAR</name>
<dbReference type="EMBL" id="JARIHO010000083">
    <property type="protein sequence ID" value="KAJ7309241.1"/>
    <property type="molecule type" value="Genomic_DNA"/>
</dbReference>
<gene>
    <name evidence="2" type="ORF">DFH08DRAFT_974974</name>
</gene>
<feature type="transmembrane region" description="Helical" evidence="1">
    <location>
        <begin position="36"/>
        <end position="60"/>
    </location>
</feature>
<evidence type="ECO:0000313" key="2">
    <source>
        <dbReference type="EMBL" id="KAJ7309241.1"/>
    </source>
</evidence>
<evidence type="ECO:0000256" key="1">
    <source>
        <dbReference type="SAM" id="Phobius"/>
    </source>
</evidence>
<reference evidence="2" key="1">
    <citation type="submission" date="2023-03" db="EMBL/GenBank/DDBJ databases">
        <title>Massive genome expansion in bonnet fungi (Mycena s.s.) driven by repeated elements and novel gene families across ecological guilds.</title>
        <authorList>
            <consortium name="Lawrence Berkeley National Laboratory"/>
            <person name="Harder C.B."/>
            <person name="Miyauchi S."/>
            <person name="Viragh M."/>
            <person name="Kuo A."/>
            <person name="Thoen E."/>
            <person name="Andreopoulos B."/>
            <person name="Lu D."/>
            <person name="Skrede I."/>
            <person name="Drula E."/>
            <person name="Henrissat B."/>
            <person name="Morin E."/>
            <person name="Kohler A."/>
            <person name="Barry K."/>
            <person name="LaButti K."/>
            <person name="Morin E."/>
            <person name="Salamov A."/>
            <person name="Lipzen A."/>
            <person name="Mereny Z."/>
            <person name="Hegedus B."/>
            <person name="Baldrian P."/>
            <person name="Stursova M."/>
            <person name="Weitz H."/>
            <person name="Taylor A."/>
            <person name="Grigoriev I.V."/>
            <person name="Nagy L.G."/>
            <person name="Martin F."/>
            <person name="Kauserud H."/>
        </authorList>
    </citation>
    <scope>NUCLEOTIDE SEQUENCE</scope>
    <source>
        <strain evidence="2">CBHHK002</strain>
    </source>
</reference>
<evidence type="ECO:0000313" key="3">
    <source>
        <dbReference type="Proteomes" id="UP001218218"/>
    </source>
</evidence>
<sequence length="63" mass="7102">MSAWVPNKAPRDVHVPEVVYRSVRQKPGLLYADDHIQWVMTTLLCVGVPLAPPVGSFMLMTPW</sequence>
<dbReference type="AlphaFoldDB" id="A0AAD6Z6E7"/>
<proteinExistence type="predicted"/>
<keyword evidence="1" id="KW-1133">Transmembrane helix</keyword>
<keyword evidence="3" id="KW-1185">Reference proteome</keyword>
<organism evidence="2 3">
    <name type="scientific">Mycena albidolilacea</name>
    <dbReference type="NCBI Taxonomy" id="1033008"/>
    <lineage>
        <taxon>Eukaryota</taxon>
        <taxon>Fungi</taxon>
        <taxon>Dikarya</taxon>
        <taxon>Basidiomycota</taxon>
        <taxon>Agaricomycotina</taxon>
        <taxon>Agaricomycetes</taxon>
        <taxon>Agaricomycetidae</taxon>
        <taxon>Agaricales</taxon>
        <taxon>Marasmiineae</taxon>
        <taxon>Mycenaceae</taxon>
        <taxon>Mycena</taxon>
    </lineage>
</organism>
<protein>
    <submittedName>
        <fullName evidence="2">Uncharacterized protein</fullName>
    </submittedName>
</protein>
<dbReference type="Proteomes" id="UP001218218">
    <property type="component" value="Unassembled WGS sequence"/>
</dbReference>
<comment type="caution">
    <text evidence="2">The sequence shown here is derived from an EMBL/GenBank/DDBJ whole genome shotgun (WGS) entry which is preliminary data.</text>
</comment>
<keyword evidence="1" id="KW-0812">Transmembrane</keyword>
<keyword evidence="1" id="KW-0472">Membrane</keyword>
<accession>A0AAD6Z6E7</accession>